<dbReference type="EMBL" id="JBHTCQ010000005">
    <property type="protein sequence ID" value="MFC7407006.1"/>
    <property type="molecule type" value="Genomic_DNA"/>
</dbReference>
<dbReference type="SUPFAM" id="SSF46785">
    <property type="entry name" value="Winged helix' DNA-binding domain"/>
    <property type="match status" value="1"/>
</dbReference>
<organism evidence="3 4">
    <name type="scientific">Georgenia alba</name>
    <dbReference type="NCBI Taxonomy" id="2233858"/>
    <lineage>
        <taxon>Bacteria</taxon>
        <taxon>Bacillati</taxon>
        <taxon>Actinomycetota</taxon>
        <taxon>Actinomycetes</taxon>
        <taxon>Micrococcales</taxon>
        <taxon>Bogoriellaceae</taxon>
        <taxon>Georgenia</taxon>
    </lineage>
</organism>
<dbReference type="PRINTS" id="PR00598">
    <property type="entry name" value="HTHMARR"/>
</dbReference>
<reference evidence="4" key="1">
    <citation type="journal article" date="2019" name="Int. J. Syst. Evol. Microbiol.">
        <title>The Global Catalogue of Microorganisms (GCM) 10K type strain sequencing project: providing services to taxonomists for standard genome sequencing and annotation.</title>
        <authorList>
            <consortium name="The Broad Institute Genomics Platform"/>
            <consortium name="The Broad Institute Genome Sequencing Center for Infectious Disease"/>
            <person name="Wu L."/>
            <person name="Ma J."/>
        </authorList>
    </citation>
    <scope>NUCLEOTIDE SEQUENCE [LARGE SCALE GENOMIC DNA]</scope>
    <source>
        <strain evidence="4">JCM 1490</strain>
    </source>
</reference>
<dbReference type="InterPro" id="IPR036388">
    <property type="entry name" value="WH-like_DNA-bd_sf"/>
</dbReference>
<evidence type="ECO:0000313" key="3">
    <source>
        <dbReference type="EMBL" id="MFC7407006.1"/>
    </source>
</evidence>
<dbReference type="Pfam" id="PF12802">
    <property type="entry name" value="MarR_2"/>
    <property type="match status" value="1"/>
</dbReference>
<dbReference type="PANTHER" id="PTHR33164:SF43">
    <property type="entry name" value="HTH-TYPE TRANSCRIPTIONAL REPRESSOR YETL"/>
    <property type="match status" value="1"/>
</dbReference>
<dbReference type="Proteomes" id="UP001596455">
    <property type="component" value="Unassembled WGS sequence"/>
</dbReference>
<dbReference type="PROSITE" id="PS50995">
    <property type="entry name" value="HTH_MARR_2"/>
    <property type="match status" value="1"/>
</dbReference>
<feature type="domain" description="HTH marR-type" evidence="2">
    <location>
        <begin position="8"/>
        <end position="141"/>
    </location>
</feature>
<dbReference type="InterPro" id="IPR036390">
    <property type="entry name" value="WH_DNA-bd_sf"/>
</dbReference>
<name>A0ABW2QC11_9MICO</name>
<accession>A0ABW2QC11</accession>
<keyword evidence="4" id="KW-1185">Reference proteome</keyword>
<evidence type="ECO:0000313" key="4">
    <source>
        <dbReference type="Proteomes" id="UP001596455"/>
    </source>
</evidence>
<evidence type="ECO:0000256" key="1">
    <source>
        <dbReference type="SAM" id="MobiDB-lite"/>
    </source>
</evidence>
<feature type="region of interest" description="Disordered" evidence="1">
    <location>
        <begin position="83"/>
        <end position="103"/>
    </location>
</feature>
<gene>
    <name evidence="3" type="ORF">ACFQQL_17955</name>
</gene>
<proteinExistence type="predicted"/>
<dbReference type="InterPro" id="IPR000835">
    <property type="entry name" value="HTH_MarR-typ"/>
</dbReference>
<dbReference type="Gene3D" id="1.10.10.10">
    <property type="entry name" value="Winged helix-like DNA-binding domain superfamily/Winged helix DNA-binding domain"/>
    <property type="match status" value="1"/>
</dbReference>
<dbReference type="RefSeq" id="WP_382396543.1">
    <property type="nucleotide sequence ID" value="NZ_JBHTCQ010000005.1"/>
</dbReference>
<dbReference type="PANTHER" id="PTHR33164">
    <property type="entry name" value="TRANSCRIPTIONAL REGULATOR, MARR FAMILY"/>
    <property type="match status" value="1"/>
</dbReference>
<protein>
    <submittedName>
        <fullName evidence="3">MarR family winged helix-turn-helix transcriptional regulator</fullName>
    </submittedName>
</protein>
<dbReference type="InterPro" id="IPR039422">
    <property type="entry name" value="MarR/SlyA-like"/>
</dbReference>
<sequence length="151" mass="16444">MTSQSVGASDNIGLLLSLASAQGVAAANAALRPMDLSTRSYTLLELIIRAGGASQRELADTLRLDPSQIVALVDGLEQRGFAQRRPNAADRRQKSVVATNRGRQAYRRARDRVEASLDEVLGELDEAERETLRALLTRIVHPRPATVERVS</sequence>
<dbReference type="SMART" id="SM00347">
    <property type="entry name" value="HTH_MARR"/>
    <property type="match status" value="1"/>
</dbReference>
<evidence type="ECO:0000259" key="2">
    <source>
        <dbReference type="PROSITE" id="PS50995"/>
    </source>
</evidence>
<comment type="caution">
    <text evidence="3">The sequence shown here is derived from an EMBL/GenBank/DDBJ whole genome shotgun (WGS) entry which is preliminary data.</text>
</comment>